<reference evidence="2 3" key="1">
    <citation type="submission" date="2020-08" db="EMBL/GenBank/DDBJ databases">
        <title>Genomic Encyclopedia of Type Strains, Phase IV (KMG-IV): sequencing the most valuable type-strain genomes for metagenomic binning, comparative biology and taxonomic classification.</title>
        <authorList>
            <person name="Goeker M."/>
        </authorList>
    </citation>
    <scope>NUCLEOTIDE SEQUENCE [LARGE SCALE GENOMIC DNA]</scope>
    <source>
        <strain evidence="2 3">DSM 17245</strain>
    </source>
</reference>
<dbReference type="RefSeq" id="WP_183684646.1">
    <property type="nucleotide sequence ID" value="NZ_JACHHH010000012.1"/>
</dbReference>
<protein>
    <submittedName>
        <fullName evidence="2">Uncharacterized protein</fullName>
    </submittedName>
</protein>
<gene>
    <name evidence="2" type="ORF">HNQ46_002140</name>
</gene>
<dbReference type="InterPro" id="IPR036676">
    <property type="entry name" value="PurM-like_C_sf"/>
</dbReference>
<evidence type="ECO:0000313" key="2">
    <source>
        <dbReference type="EMBL" id="MBB6042144.1"/>
    </source>
</evidence>
<evidence type="ECO:0000313" key="3">
    <source>
        <dbReference type="Proteomes" id="UP000522163"/>
    </source>
</evidence>
<feature type="region of interest" description="Disordered" evidence="1">
    <location>
        <begin position="56"/>
        <end position="80"/>
    </location>
</feature>
<proteinExistence type="predicted"/>
<comment type="caution">
    <text evidence="2">The sequence shown here is derived from an EMBL/GenBank/DDBJ whole genome shotgun (WGS) entry which is preliminary data.</text>
</comment>
<dbReference type="AlphaFoldDB" id="A0A7W9SHB2"/>
<dbReference type="GeneID" id="85015655"/>
<accession>A0A7W9SHB2</accession>
<sequence>MRREKILLLGYPGQRGSQFLWEKIREEGDCPFSKRFIEEEEERLKRLPRLLLKGNLQGKQQESGREDLAEEREKVSEQSGLSELPKLPVLSAENILLFAEGEKKGQSIPLYEEDLQAKWNAGELSLGSVENLFPNWISDFGISEILPLGRGGILSALWRLSGGGFSFSYEKIPFLQGTIELCEHFQISPYYLYSENAYLLRLEEVEAFSELARERGIVASCIGISEEGKKRMRRDAQGESFLTKRERDSLEELFSKKELEESLTAFYIRQDSLLL</sequence>
<organism evidence="2 3">
    <name type="scientific">Oribacterium sinus</name>
    <dbReference type="NCBI Taxonomy" id="237576"/>
    <lineage>
        <taxon>Bacteria</taxon>
        <taxon>Bacillati</taxon>
        <taxon>Bacillota</taxon>
        <taxon>Clostridia</taxon>
        <taxon>Lachnospirales</taxon>
        <taxon>Lachnospiraceae</taxon>
        <taxon>Oribacterium</taxon>
    </lineage>
</organism>
<dbReference type="EMBL" id="JACHHH010000012">
    <property type="protein sequence ID" value="MBB6042144.1"/>
    <property type="molecule type" value="Genomic_DNA"/>
</dbReference>
<feature type="compositionally biased region" description="Basic and acidic residues" evidence="1">
    <location>
        <begin position="62"/>
        <end position="76"/>
    </location>
</feature>
<evidence type="ECO:0000256" key="1">
    <source>
        <dbReference type="SAM" id="MobiDB-lite"/>
    </source>
</evidence>
<dbReference type="Proteomes" id="UP000522163">
    <property type="component" value="Unassembled WGS sequence"/>
</dbReference>
<dbReference type="Gene3D" id="3.90.650.10">
    <property type="entry name" value="PurM-like C-terminal domain"/>
    <property type="match status" value="1"/>
</dbReference>
<name>A0A7W9SHB2_9FIRM</name>
<dbReference type="SUPFAM" id="SSF56042">
    <property type="entry name" value="PurM C-terminal domain-like"/>
    <property type="match status" value="1"/>
</dbReference>